<dbReference type="Proteomes" id="UP000327044">
    <property type="component" value="Unassembled WGS sequence"/>
</dbReference>
<dbReference type="AlphaFoldDB" id="A0A5N4B752"/>
<dbReference type="InParanoid" id="A0A5N4B752"/>
<evidence type="ECO:0000313" key="1">
    <source>
        <dbReference type="EMBL" id="KAB0805388.1"/>
    </source>
</evidence>
<organism evidence="1 2">
    <name type="scientific">Photinus pyralis</name>
    <name type="common">Common eastern firefly</name>
    <name type="synonym">Lampyris pyralis</name>
    <dbReference type="NCBI Taxonomy" id="7054"/>
    <lineage>
        <taxon>Eukaryota</taxon>
        <taxon>Metazoa</taxon>
        <taxon>Ecdysozoa</taxon>
        <taxon>Arthropoda</taxon>
        <taxon>Hexapoda</taxon>
        <taxon>Insecta</taxon>
        <taxon>Pterygota</taxon>
        <taxon>Neoptera</taxon>
        <taxon>Endopterygota</taxon>
        <taxon>Coleoptera</taxon>
        <taxon>Polyphaga</taxon>
        <taxon>Elateriformia</taxon>
        <taxon>Elateroidea</taxon>
        <taxon>Lampyridae</taxon>
        <taxon>Lampyrinae</taxon>
        <taxon>Photinus</taxon>
    </lineage>
</organism>
<evidence type="ECO:0000313" key="2">
    <source>
        <dbReference type="Proteomes" id="UP000327044"/>
    </source>
</evidence>
<accession>A0A5N4B752</accession>
<gene>
    <name evidence="1" type="ORF">PPYR_02358</name>
</gene>
<name>A0A5N4B752_PHOPY</name>
<comment type="caution">
    <text evidence="1">The sequence shown here is derived from an EMBL/GenBank/DDBJ whole genome shotgun (WGS) entry which is preliminary data.</text>
</comment>
<keyword evidence="2" id="KW-1185">Reference proteome</keyword>
<protein>
    <submittedName>
        <fullName evidence="1">Uncharacterized protein</fullName>
    </submittedName>
</protein>
<proteinExistence type="predicted"/>
<dbReference type="EMBL" id="VVIM01000001">
    <property type="protein sequence ID" value="KAB0805388.1"/>
    <property type="molecule type" value="Genomic_DNA"/>
</dbReference>
<sequence>METDLGVLAVTILNGMAMVKLKSKRKRSRKCWVKGWVDRRGERGIMQLVNKELSFEDPEAFRNYIRMSKESFMKFLQKLEPQIAKINTNMRESESYRNLMYSTRIHESTISLFIPEVCKAIYLMLKDEYLQVSSTSNRGLGKHSK</sequence>
<reference evidence="1 2" key="1">
    <citation type="journal article" date="2018" name="Elife">
        <title>Firefly genomes illuminate parallel origins of bioluminescence in beetles.</title>
        <authorList>
            <person name="Fallon T.R."/>
            <person name="Lower S.E."/>
            <person name="Chang C.H."/>
            <person name="Bessho-Uehara M."/>
            <person name="Martin G.J."/>
            <person name="Bewick A.J."/>
            <person name="Behringer M."/>
            <person name="Debat H.J."/>
            <person name="Wong I."/>
            <person name="Day J.C."/>
            <person name="Suvorov A."/>
            <person name="Silva C.J."/>
            <person name="Stanger-Hall K.F."/>
            <person name="Hall D.W."/>
            <person name="Schmitz R.J."/>
            <person name="Nelson D.R."/>
            <person name="Lewis S.M."/>
            <person name="Shigenobu S."/>
            <person name="Bybee S.M."/>
            <person name="Larracuente A.M."/>
            <person name="Oba Y."/>
            <person name="Weng J.K."/>
        </authorList>
    </citation>
    <scope>NUCLEOTIDE SEQUENCE [LARGE SCALE GENOMIC DNA]</scope>
    <source>
        <strain evidence="1">1611_PpyrPB1</strain>
        <tissue evidence="1">Whole body</tissue>
    </source>
</reference>